<evidence type="ECO:0000313" key="1">
    <source>
        <dbReference type="EMBL" id="PNR59251.1"/>
    </source>
</evidence>
<keyword evidence="3" id="KW-1185">Reference proteome</keyword>
<dbReference type="PaxDb" id="3218-PP1S243_39V6.1"/>
<proteinExistence type="predicted"/>
<evidence type="ECO:0000313" key="2">
    <source>
        <dbReference type="EnsemblPlants" id="Pp3c2_1600V3.1"/>
    </source>
</evidence>
<evidence type="ECO:0000313" key="3">
    <source>
        <dbReference type="Proteomes" id="UP000006727"/>
    </source>
</evidence>
<dbReference type="EnsemblPlants" id="Pp3c2_1600V3.1">
    <property type="protein sequence ID" value="Pp3c2_1600V3.1"/>
    <property type="gene ID" value="Pp3c2_1600"/>
</dbReference>
<dbReference type="InParanoid" id="A0A2K1KZR0"/>
<name>A0A2K1KZR0_PHYPA</name>
<dbReference type="Proteomes" id="UP000006727">
    <property type="component" value="Chromosome 2"/>
</dbReference>
<gene>
    <name evidence="1" type="ORF">PHYPA_002042</name>
</gene>
<protein>
    <submittedName>
        <fullName evidence="1 2">Uncharacterized protein</fullName>
    </submittedName>
</protein>
<dbReference type="Gramene" id="Pp3c2_1600V3.1">
    <property type="protein sequence ID" value="Pp3c2_1600V3.1"/>
    <property type="gene ID" value="Pp3c2_1600"/>
</dbReference>
<organism evidence="1">
    <name type="scientific">Physcomitrium patens</name>
    <name type="common">Spreading-leaved earth moss</name>
    <name type="synonym">Physcomitrella patens</name>
    <dbReference type="NCBI Taxonomy" id="3218"/>
    <lineage>
        <taxon>Eukaryota</taxon>
        <taxon>Viridiplantae</taxon>
        <taxon>Streptophyta</taxon>
        <taxon>Embryophyta</taxon>
        <taxon>Bryophyta</taxon>
        <taxon>Bryophytina</taxon>
        <taxon>Bryopsida</taxon>
        <taxon>Funariidae</taxon>
        <taxon>Funariales</taxon>
        <taxon>Funariaceae</taxon>
        <taxon>Physcomitrium</taxon>
    </lineage>
</organism>
<accession>A0A2K1KZR0</accession>
<dbReference type="EMBL" id="ABEU02000002">
    <property type="protein sequence ID" value="PNR59251.1"/>
    <property type="molecule type" value="Genomic_DNA"/>
</dbReference>
<dbReference type="AlphaFoldDB" id="A0A2K1KZR0"/>
<reference evidence="2" key="3">
    <citation type="submission" date="2020-12" db="UniProtKB">
        <authorList>
            <consortium name="EnsemblPlants"/>
        </authorList>
    </citation>
    <scope>IDENTIFICATION</scope>
</reference>
<sequence>MEYITAARISLALNRTQCLPPFFTRPSKHKGISGRAKGGMMCEDRDNVSAATVGDWSPTRQNVAALYKLAPEGQQSLSLAVHEGGIL</sequence>
<reference evidence="1 3" key="1">
    <citation type="journal article" date="2008" name="Science">
        <title>The Physcomitrella genome reveals evolutionary insights into the conquest of land by plants.</title>
        <authorList>
            <person name="Rensing S."/>
            <person name="Lang D."/>
            <person name="Zimmer A."/>
            <person name="Terry A."/>
            <person name="Salamov A."/>
            <person name="Shapiro H."/>
            <person name="Nishiyama T."/>
            <person name="Perroud P.-F."/>
            <person name="Lindquist E."/>
            <person name="Kamisugi Y."/>
            <person name="Tanahashi T."/>
            <person name="Sakakibara K."/>
            <person name="Fujita T."/>
            <person name="Oishi K."/>
            <person name="Shin-I T."/>
            <person name="Kuroki Y."/>
            <person name="Toyoda A."/>
            <person name="Suzuki Y."/>
            <person name="Hashimoto A."/>
            <person name="Yamaguchi K."/>
            <person name="Sugano A."/>
            <person name="Kohara Y."/>
            <person name="Fujiyama A."/>
            <person name="Anterola A."/>
            <person name="Aoki S."/>
            <person name="Ashton N."/>
            <person name="Barbazuk W.B."/>
            <person name="Barker E."/>
            <person name="Bennetzen J."/>
            <person name="Bezanilla M."/>
            <person name="Blankenship R."/>
            <person name="Cho S.H."/>
            <person name="Dutcher S."/>
            <person name="Estelle M."/>
            <person name="Fawcett J.A."/>
            <person name="Gundlach H."/>
            <person name="Hanada K."/>
            <person name="Heyl A."/>
            <person name="Hicks K.A."/>
            <person name="Hugh J."/>
            <person name="Lohr M."/>
            <person name="Mayer K."/>
            <person name="Melkozernov A."/>
            <person name="Murata T."/>
            <person name="Nelson D."/>
            <person name="Pils B."/>
            <person name="Prigge M."/>
            <person name="Reiss B."/>
            <person name="Renner T."/>
            <person name="Rombauts S."/>
            <person name="Rushton P."/>
            <person name="Sanderfoot A."/>
            <person name="Schween G."/>
            <person name="Shiu S.-H."/>
            <person name="Stueber K."/>
            <person name="Theodoulou F.L."/>
            <person name="Tu H."/>
            <person name="Van de Peer Y."/>
            <person name="Verrier P.J."/>
            <person name="Waters E."/>
            <person name="Wood A."/>
            <person name="Yang L."/>
            <person name="Cove D."/>
            <person name="Cuming A."/>
            <person name="Hasebe M."/>
            <person name="Lucas S."/>
            <person name="Mishler D.B."/>
            <person name="Reski R."/>
            <person name="Grigoriev I."/>
            <person name="Quatrano R.S."/>
            <person name="Boore J.L."/>
        </authorList>
    </citation>
    <scope>NUCLEOTIDE SEQUENCE [LARGE SCALE GENOMIC DNA]</scope>
    <source>
        <strain evidence="2 3">cv. Gransden 2004</strain>
    </source>
</reference>
<reference evidence="1 3" key="2">
    <citation type="journal article" date="2018" name="Plant J.">
        <title>The Physcomitrella patens chromosome-scale assembly reveals moss genome structure and evolution.</title>
        <authorList>
            <person name="Lang D."/>
            <person name="Ullrich K.K."/>
            <person name="Murat F."/>
            <person name="Fuchs J."/>
            <person name="Jenkins J."/>
            <person name="Haas F.B."/>
            <person name="Piednoel M."/>
            <person name="Gundlach H."/>
            <person name="Van Bel M."/>
            <person name="Meyberg R."/>
            <person name="Vives C."/>
            <person name="Morata J."/>
            <person name="Symeonidi A."/>
            <person name="Hiss M."/>
            <person name="Muchero W."/>
            <person name="Kamisugi Y."/>
            <person name="Saleh O."/>
            <person name="Blanc G."/>
            <person name="Decker E.L."/>
            <person name="van Gessel N."/>
            <person name="Grimwood J."/>
            <person name="Hayes R.D."/>
            <person name="Graham S.W."/>
            <person name="Gunter L.E."/>
            <person name="McDaniel S.F."/>
            <person name="Hoernstein S.N.W."/>
            <person name="Larsson A."/>
            <person name="Li F.W."/>
            <person name="Perroud P.F."/>
            <person name="Phillips J."/>
            <person name="Ranjan P."/>
            <person name="Rokshar D.S."/>
            <person name="Rothfels C.J."/>
            <person name="Schneider L."/>
            <person name="Shu S."/>
            <person name="Stevenson D.W."/>
            <person name="Thummler F."/>
            <person name="Tillich M."/>
            <person name="Villarreal Aguilar J.C."/>
            <person name="Widiez T."/>
            <person name="Wong G.K."/>
            <person name="Wymore A."/>
            <person name="Zhang Y."/>
            <person name="Zimmer A.D."/>
            <person name="Quatrano R.S."/>
            <person name="Mayer K.F.X."/>
            <person name="Goodstein D."/>
            <person name="Casacuberta J.M."/>
            <person name="Vandepoele K."/>
            <person name="Reski R."/>
            <person name="Cuming A.C."/>
            <person name="Tuskan G.A."/>
            <person name="Maumus F."/>
            <person name="Salse J."/>
            <person name="Schmutz J."/>
            <person name="Rensing S.A."/>
        </authorList>
    </citation>
    <scope>NUCLEOTIDE SEQUENCE [LARGE SCALE GENOMIC DNA]</scope>
    <source>
        <strain evidence="2 3">cv. Gransden 2004</strain>
    </source>
</reference>